<sequence>MSTPSKTLVAASIATLVALGGSLGSGPALAAKGDMEKCAGIVKAGKNDCGTSKSACAGTAAMDRDSEAWIYVPKGTCERIAGGMVTDKPENVHGGAAALMKDGKKAG</sequence>
<feature type="chain" id="PRO_5032942021" evidence="1">
    <location>
        <begin position="31"/>
        <end position="107"/>
    </location>
</feature>
<dbReference type="AlphaFoldDB" id="A0A848FAF9"/>
<dbReference type="Pfam" id="PF10048">
    <property type="entry name" value="DUF2282"/>
    <property type="match status" value="1"/>
</dbReference>
<dbReference type="InterPro" id="IPR018740">
    <property type="entry name" value="DUF2282_membr"/>
</dbReference>
<dbReference type="RefSeq" id="WP_169160338.1">
    <property type="nucleotide sequence ID" value="NZ_JABBFW010000006.1"/>
</dbReference>
<keyword evidence="1" id="KW-0732">Signal</keyword>
<name>A0A848FAF9_9BURK</name>
<gene>
    <name evidence="2" type="ORF">HHL10_10600</name>
</gene>
<evidence type="ECO:0000256" key="1">
    <source>
        <dbReference type="SAM" id="SignalP"/>
    </source>
</evidence>
<comment type="caution">
    <text evidence="2">The sequence shown here is derived from an EMBL/GenBank/DDBJ whole genome shotgun (WGS) entry which is preliminary data.</text>
</comment>
<feature type="signal peptide" evidence="1">
    <location>
        <begin position="1"/>
        <end position="30"/>
    </location>
</feature>
<organism evidence="2 3">
    <name type="scientific">Azohydromonas caseinilytica</name>
    <dbReference type="NCBI Taxonomy" id="2728836"/>
    <lineage>
        <taxon>Bacteria</taxon>
        <taxon>Pseudomonadati</taxon>
        <taxon>Pseudomonadota</taxon>
        <taxon>Betaproteobacteria</taxon>
        <taxon>Burkholderiales</taxon>
        <taxon>Sphaerotilaceae</taxon>
        <taxon>Azohydromonas</taxon>
    </lineage>
</organism>
<dbReference type="EMBL" id="JABBFW010000006">
    <property type="protein sequence ID" value="NML15429.1"/>
    <property type="molecule type" value="Genomic_DNA"/>
</dbReference>
<keyword evidence="3" id="KW-1185">Reference proteome</keyword>
<reference evidence="2 3" key="1">
    <citation type="submission" date="2020-04" db="EMBL/GenBank/DDBJ databases">
        <title>Azohydromonas sp. isolated from soil.</title>
        <authorList>
            <person name="Dahal R.H."/>
        </authorList>
    </citation>
    <scope>NUCLEOTIDE SEQUENCE [LARGE SCALE GENOMIC DNA]</scope>
    <source>
        <strain evidence="2 3">G-1-1-14</strain>
    </source>
</reference>
<dbReference type="Proteomes" id="UP000574067">
    <property type="component" value="Unassembled WGS sequence"/>
</dbReference>
<accession>A0A848FAF9</accession>
<proteinExistence type="predicted"/>
<evidence type="ECO:0000313" key="2">
    <source>
        <dbReference type="EMBL" id="NML15429.1"/>
    </source>
</evidence>
<protein>
    <submittedName>
        <fullName evidence="2">DUF2282 domain-containing protein</fullName>
    </submittedName>
</protein>
<evidence type="ECO:0000313" key="3">
    <source>
        <dbReference type="Proteomes" id="UP000574067"/>
    </source>
</evidence>